<evidence type="ECO:0000313" key="6">
    <source>
        <dbReference type="Proteomes" id="UP000782312"/>
    </source>
</evidence>
<accession>A0A932I2X6</accession>
<reference evidence="5" key="1">
    <citation type="submission" date="2020-07" db="EMBL/GenBank/DDBJ databases">
        <title>Huge and variable diversity of episymbiotic CPR bacteria and DPANN archaea in groundwater ecosystems.</title>
        <authorList>
            <person name="He C.Y."/>
            <person name="Keren R."/>
            <person name="Whittaker M."/>
            <person name="Farag I.F."/>
            <person name="Doudna J."/>
            <person name="Cate J.H.D."/>
            <person name="Banfield J.F."/>
        </authorList>
    </citation>
    <scope>NUCLEOTIDE SEQUENCE</scope>
    <source>
        <strain evidence="5">NC_groundwater_763_Ag_S-0.2um_68_21</strain>
    </source>
</reference>
<proteinExistence type="inferred from homology"/>
<comment type="similarity">
    <text evidence="1">Belongs to the leucine-binding protein family.</text>
</comment>
<feature type="chain" id="PRO_5037344504" evidence="3">
    <location>
        <begin position="34"/>
        <end position="424"/>
    </location>
</feature>
<dbReference type="Proteomes" id="UP000782312">
    <property type="component" value="Unassembled WGS sequence"/>
</dbReference>
<dbReference type="PANTHER" id="PTHR30483">
    <property type="entry name" value="LEUCINE-SPECIFIC-BINDING PROTEIN"/>
    <property type="match status" value="1"/>
</dbReference>
<evidence type="ECO:0000313" key="5">
    <source>
        <dbReference type="EMBL" id="MBI3128792.1"/>
    </source>
</evidence>
<dbReference type="PANTHER" id="PTHR30483:SF37">
    <property type="entry name" value="ABC TRANSPORTER SUBSTRATE-BINDING PROTEIN"/>
    <property type="match status" value="1"/>
</dbReference>
<dbReference type="Pfam" id="PF13458">
    <property type="entry name" value="Peripla_BP_6"/>
    <property type="match status" value="1"/>
</dbReference>
<dbReference type="EMBL" id="JACPUR010000035">
    <property type="protein sequence ID" value="MBI3128792.1"/>
    <property type="molecule type" value="Genomic_DNA"/>
</dbReference>
<dbReference type="InterPro" id="IPR028081">
    <property type="entry name" value="Leu-bd"/>
</dbReference>
<feature type="domain" description="Leucine-binding protein" evidence="4">
    <location>
        <begin position="37"/>
        <end position="387"/>
    </location>
</feature>
<dbReference type="CDD" id="cd06338">
    <property type="entry name" value="PBP1_ABC_ligand_binding-like"/>
    <property type="match status" value="1"/>
</dbReference>
<evidence type="ECO:0000259" key="4">
    <source>
        <dbReference type="Pfam" id="PF13458"/>
    </source>
</evidence>
<dbReference type="Gene3D" id="3.40.50.2300">
    <property type="match status" value="2"/>
</dbReference>
<protein>
    <submittedName>
        <fullName evidence="5">Amino acid ABC transporter substrate-binding protein</fullName>
    </submittedName>
</protein>
<name>A0A932I2X6_UNCTE</name>
<dbReference type="AlphaFoldDB" id="A0A932I2X6"/>
<comment type="caution">
    <text evidence="5">The sequence shown here is derived from an EMBL/GenBank/DDBJ whole genome shotgun (WGS) entry which is preliminary data.</text>
</comment>
<feature type="signal peptide" evidence="3">
    <location>
        <begin position="1"/>
        <end position="33"/>
    </location>
</feature>
<evidence type="ECO:0000256" key="1">
    <source>
        <dbReference type="ARBA" id="ARBA00010062"/>
    </source>
</evidence>
<dbReference type="SUPFAM" id="SSF53822">
    <property type="entry name" value="Periplasmic binding protein-like I"/>
    <property type="match status" value="1"/>
</dbReference>
<evidence type="ECO:0000256" key="2">
    <source>
        <dbReference type="ARBA" id="ARBA00022729"/>
    </source>
</evidence>
<gene>
    <name evidence="5" type="ORF">HYZ11_14400</name>
</gene>
<sequence>MKHTGKFWFGGWALAVWFAAASLLAGFPTAAQAAEKPIKIGFSMALTGGLAAGGKAALLAMQIWAEDVNKKGGLLGRPVELVFYDDQTKPANVPTIYTKLLDVDKVDFVVSPYGTNMTAPAMPIVMERKLTFISLFALAINEKFNYPYYFGSMPTGPKPYDDWSTGFFEVAAAQNPKPRTVALVGADAEYPVNALTGARKNIQKHGFRIVYDKRYPPATTDYTPIARAIKAVNPDIVYVASYPPDTVGMIKASKEVNLKPKIFGGGMVGLQFTPIQQNLGVALNGIVNYHTWVPEPTLMFPGIGDFFKKYKPRAVAEKLDPLGYYLPPLAYAYLEVLAQAIEATKSLDQKMVGEYIRKTEFSTIAGKIKFATNGEWAKSRMLMTQFQNIKSGDLEEFSKPGKMVVLSPEEFKSGKLIYPFQGWK</sequence>
<keyword evidence="2 3" id="KW-0732">Signal</keyword>
<evidence type="ECO:0000256" key="3">
    <source>
        <dbReference type="SAM" id="SignalP"/>
    </source>
</evidence>
<dbReference type="InterPro" id="IPR051010">
    <property type="entry name" value="BCAA_transport"/>
</dbReference>
<organism evidence="5 6">
    <name type="scientific">Tectimicrobiota bacterium</name>
    <dbReference type="NCBI Taxonomy" id="2528274"/>
    <lineage>
        <taxon>Bacteria</taxon>
        <taxon>Pseudomonadati</taxon>
        <taxon>Nitrospinota/Tectimicrobiota group</taxon>
        <taxon>Candidatus Tectimicrobiota</taxon>
    </lineage>
</organism>
<dbReference type="InterPro" id="IPR028082">
    <property type="entry name" value="Peripla_BP_I"/>
</dbReference>